<sequence length="190" mass="20548">MSDSQNDSKQQESTESAVQDTGPDVHAAARRRLIRGAAAAPVLMSLASRPVMGAARQCAPSGFMSGNASPQPGVSAGCGGLSPGYWKTHSNWPSPYTPSTKFHNVFTSKAKYNYGTQSMLWVLTNKPGSFAFHAIACLLNGVSSFADYSLKASDVIKIWNDISNQGYFLTSTGKKMYEADAKKFFEETYH</sequence>
<evidence type="ECO:0000313" key="2">
    <source>
        <dbReference type="EMBL" id="SFZ74982.1"/>
    </source>
</evidence>
<dbReference type="InterPro" id="IPR006311">
    <property type="entry name" value="TAT_signal"/>
</dbReference>
<accession>A0A1K2HDW8</accession>
<dbReference type="Proteomes" id="UP000186513">
    <property type="component" value="Unassembled WGS sequence"/>
</dbReference>
<reference evidence="2 3" key="1">
    <citation type="submission" date="2016-11" db="EMBL/GenBank/DDBJ databases">
        <authorList>
            <person name="Jaros S."/>
            <person name="Januszkiewicz K."/>
            <person name="Wedrychowicz H."/>
        </authorList>
    </citation>
    <scope>NUCLEOTIDE SEQUENCE [LARGE SCALE GENOMIC DNA]</scope>
    <source>
        <strain evidence="2 3">DSM 18899</strain>
    </source>
</reference>
<proteinExistence type="predicted"/>
<dbReference type="PROSITE" id="PS51318">
    <property type="entry name" value="TAT"/>
    <property type="match status" value="1"/>
</dbReference>
<dbReference type="EMBL" id="FPKR01000005">
    <property type="protein sequence ID" value="SFZ74982.1"/>
    <property type="molecule type" value="Genomic_DNA"/>
</dbReference>
<keyword evidence="3" id="KW-1185">Reference proteome</keyword>
<dbReference type="STRING" id="1121279.SAMN02745887_01411"/>
<dbReference type="AlphaFoldDB" id="A0A1K2HDW8"/>
<organism evidence="2 3">
    <name type="scientific">Chitinimonas taiwanensis DSM 18899</name>
    <dbReference type="NCBI Taxonomy" id="1121279"/>
    <lineage>
        <taxon>Bacteria</taxon>
        <taxon>Pseudomonadati</taxon>
        <taxon>Pseudomonadota</taxon>
        <taxon>Betaproteobacteria</taxon>
        <taxon>Neisseriales</taxon>
        <taxon>Chitinibacteraceae</taxon>
        <taxon>Chitinimonas</taxon>
    </lineage>
</organism>
<feature type="compositionally biased region" description="Polar residues" evidence="1">
    <location>
        <begin position="1"/>
        <end position="19"/>
    </location>
</feature>
<feature type="region of interest" description="Disordered" evidence="1">
    <location>
        <begin position="1"/>
        <end position="24"/>
    </location>
</feature>
<dbReference type="OrthoDB" id="6195511at2"/>
<name>A0A1K2HDW8_9NEIS</name>
<dbReference type="RefSeq" id="WP_139256085.1">
    <property type="nucleotide sequence ID" value="NZ_FPKR01000005.1"/>
</dbReference>
<gene>
    <name evidence="2" type="ORF">SAMN02745887_01411</name>
</gene>
<evidence type="ECO:0000313" key="3">
    <source>
        <dbReference type="Proteomes" id="UP000186513"/>
    </source>
</evidence>
<protein>
    <submittedName>
        <fullName evidence="2">Uncharacterized protein</fullName>
    </submittedName>
</protein>
<evidence type="ECO:0000256" key="1">
    <source>
        <dbReference type="SAM" id="MobiDB-lite"/>
    </source>
</evidence>